<dbReference type="Proteomes" id="UP000567179">
    <property type="component" value="Unassembled WGS sequence"/>
</dbReference>
<comment type="caution">
    <text evidence="1">The sequence shown here is derived from an EMBL/GenBank/DDBJ whole genome shotgun (WGS) entry which is preliminary data.</text>
</comment>
<keyword evidence="2" id="KW-1185">Reference proteome</keyword>
<name>A0A8H5AZ97_9AGAR</name>
<dbReference type="EMBL" id="JAACJJ010000047">
    <property type="protein sequence ID" value="KAF5313761.1"/>
    <property type="molecule type" value="Genomic_DNA"/>
</dbReference>
<dbReference type="InterPro" id="IPR011009">
    <property type="entry name" value="Kinase-like_dom_sf"/>
</dbReference>
<evidence type="ECO:0000313" key="1">
    <source>
        <dbReference type="EMBL" id="KAF5313761.1"/>
    </source>
</evidence>
<protein>
    <recommendedName>
        <fullName evidence="3">Aminoglycoside phosphotransferase domain-containing protein</fullName>
    </recommendedName>
</protein>
<accession>A0A8H5AZ97</accession>
<dbReference type="AlphaFoldDB" id="A0A8H5AZ97"/>
<evidence type="ECO:0000313" key="2">
    <source>
        <dbReference type="Proteomes" id="UP000567179"/>
    </source>
</evidence>
<sequence>MARDDPRVIVELCRRAQAAPLPNLNQPHGVPLIDTPHTTIPYAWVKYGSSIQRGEAWTQHFVASTVNPRPMCTVRVPHVYLAFQWDDCVFIVMEYIHGSPCTVHDIPLVASAVHPLIQIQAPPTAAAAPGPLHGGLIEHPFFVDNIASVVYNSVAQLESHILALRRLGQTVDFATEVREQGLRLCPSDLDNSNFLLNTNGTIVAIDFGATCFLPPSFFSFALYVSTRSIFHQLLAREIETAYPRSAQLSNMLDAAYTLVPYGKNNIALPHELRVPPRRQNTNMAAR</sequence>
<dbReference type="OrthoDB" id="3250044at2759"/>
<evidence type="ECO:0008006" key="3">
    <source>
        <dbReference type="Google" id="ProtNLM"/>
    </source>
</evidence>
<reference evidence="1 2" key="1">
    <citation type="journal article" date="2020" name="ISME J.">
        <title>Uncovering the hidden diversity of litter-decomposition mechanisms in mushroom-forming fungi.</title>
        <authorList>
            <person name="Floudas D."/>
            <person name="Bentzer J."/>
            <person name="Ahren D."/>
            <person name="Johansson T."/>
            <person name="Persson P."/>
            <person name="Tunlid A."/>
        </authorList>
    </citation>
    <scope>NUCLEOTIDE SEQUENCE [LARGE SCALE GENOMIC DNA]</scope>
    <source>
        <strain evidence="1 2">CBS 101986</strain>
    </source>
</reference>
<dbReference type="SUPFAM" id="SSF56112">
    <property type="entry name" value="Protein kinase-like (PK-like)"/>
    <property type="match status" value="1"/>
</dbReference>
<proteinExistence type="predicted"/>
<organism evidence="1 2">
    <name type="scientific">Psilocybe cf. subviscida</name>
    <dbReference type="NCBI Taxonomy" id="2480587"/>
    <lineage>
        <taxon>Eukaryota</taxon>
        <taxon>Fungi</taxon>
        <taxon>Dikarya</taxon>
        <taxon>Basidiomycota</taxon>
        <taxon>Agaricomycotina</taxon>
        <taxon>Agaricomycetes</taxon>
        <taxon>Agaricomycetidae</taxon>
        <taxon>Agaricales</taxon>
        <taxon>Agaricineae</taxon>
        <taxon>Strophariaceae</taxon>
        <taxon>Psilocybe</taxon>
    </lineage>
</organism>
<gene>
    <name evidence="1" type="ORF">D9619_013716</name>
</gene>